<dbReference type="RefSeq" id="WP_039359644.1">
    <property type="nucleotide sequence ID" value="NZ_PGEZ01000002.1"/>
</dbReference>
<feature type="compositionally biased region" description="Low complexity" evidence="1">
    <location>
        <begin position="32"/>
        <end position="50"/>
    </location>
</feature>
<evidence type="ECO:0000256" key="1">
    <source>
        <dbReference type="SAM" id="MobiDB-lite"/>
    </source>
</evidence>
<feature type="region of interest" description="Disordered" evidence="1">
    <location>
        <begin position="29"/>
        <end position="52"/>
    </location>
</feature>
<evidence type="ECO:0000313" key="2">
    <source>
        <dbReference type="EMBL" id="PJJ53952.1"/>
    </source>
</evidence>
<proteinExistence type="predicted"/>
<dbReference type="PROSITE" id="PS51257">
    <property type="entry name" value="PROKAR_LIPOPROTEIN"/>
    <property type="match status" value="1"/>
</dbReference>
<comment type="caution">
    <text evidence="2">The sequence shown here is derived from an EMBL/GenBank/DDBJ whole genome shotgun (WGS) entry which is preliminary data.</text>
</comment>
<evidence type="ECO:0000313" key="3">
    <source>
        <dbReference type="Proteomes" id="UP000230842"/>
    </source>
</evidence>
<gene>
    <name evidence="2" type="ORF">CLV56_3454</name>
</gene>
<dbReference type="EMBL" id="PGEZ01000002">
    <property type="protein sequence ID" value="PJJ53952.1"/>
    <property type="molecule type" value="Genomic_DNA"/>
</dbReference>
<sequence>MRPTPRAVLVTFSAVLVLSSCGGDEAGDDEITIGGATTSATSTPTDDAGSIRTSYPGLEITELPAVDDEYGPALETYVAFEEGRRRMYETTRVGPLVRRNASPPVEDQMRAIARSFRDADSRLVGTNVLEVDAAESSDTMLALAVCSDTASMEVESAGTREPLEGDPRTMIDVTLTAAGGVWLVTDYTWTEDSC</sequence>
<dbReference type="OrthoDB" id="9840897at2"/>
<evidence type="ECO:0008006" key="4">
    <source>
        <dbReference type="Google" id="ProtNLM"/>
    </source>
</evidence>
<reference evidence="2 3" key="1">
    <citation type="submission" date="2017-11" db="EMBL/GenBank/DDBJ databases">
        <title>Genomic Encyclopedia of Archaeal and Bacterial Type Strains, Phase II (KMG-II): From Individual Species to Whole Genera.</title>
        <authorList>
            <person name="Goeker M."/>
        </authorList>
    </citation>
    <scope>NUCLEOTIDE SEQUENCE [LARGE SCALE GENOMIC DNA]</scope>
    <source>
        <strain evidence="2 3">DSM 27763</strain>
    </source>
</reference>
<organism evidence="2 3">
    <name type="scientific">Mumia flava</name>
    <dbReference type="NCBI Taxonomy" id="1348852"/>
    <lineage>
        <taxon>Bacteria</taxon>
        <taxon>Bacillati</taxon>
        <taxon>Actinomycetota</taxon>
        <taxon>Actinomycetes</taxon>
        <taxon>Propionibacteriales</taxon>
        <taxon>Nocardioidaceae</taxon>
        <taxon>Mumia</taxon>
    </lineage>
</organism>
<dbReference type="Proteomes" id="UP000230842">
    <property type="component" value="Unassembled WGS sequence"/>
</dbReference>
<dbReference type="AlphaFoldDB" id="A0A2M9B7R1"/>
<keyword evidence="3" id="KW-1185">Reference proteome</keyword>
<accession>A0A2M9B7R1</accession>
<protein>
    <recommendedName>
        <fullName evidence="4">Mce-associated membrane protein</fullName>
    </recommendedName>
</protein>
<name>A0A2M9B7R1_9ACTN</name>